<dbReference type="KEGG" id="aba:Acid345_3312"/>
<dbReference type="Gene3D" id="2.40.160.130">
    <property type="entry name" value="Capsule assembly protein Wzi"/>
    <property type="match status" value="1"/>
</dbReference>
<proteinExistence type="predicted"/>
<sequence>MILSKTFKLVLFGLLFAISTIGSVAQSSWDGSSYVPLDSWVYPAVERLESLGLLRTPFLGMRPWTRLQCAQFVTEARLGMTDADLAGSVRFEIYRELEHEFKPELGEIAGAGNDVIAFDDVYARSMQISGKPLADGEHFGQTITNDFGRPYWTGQNFIAGVEVHGQDGPIFAAFRGEYQYSPAMPSLSAGVIQTLSEIDRVPLAVNSFGRPQTNTFRLLDTYVGIRLAAMQVTFGKQSLNWGPTQMGSMLFSNNVDPPYMLRISQVTPARWPWILRYLGPARSEFFFAKMSGHMYPARPFIHGEKFSFRPTENLEFGISRTTVFLGVGHGMTIGRIAKSYFSVGDNLTSNASSSDPGDRKGGLDFWYRLPKLRNWLSFYNDSFTDDDPSPLAAPARAPMNPGLYLSHVPGIPKLDFRAEAAYTDLTAAHSKGGTFVYYNVVYKDTYTQKGFLLGNVVGRQGKAYQASTSYWFTPRRRLQLLYRDQQVRNDFIPGAGTQHTGQATFDWNFGKKVSMSAMAQYERWTIPLIADGPQNDFTAWLQLKYSPDKVFELPALRHHQPAAPPATVQYGDQQWVDPQQQK</sequence>
<dbReference type="SUPFAM" id="SSF56935">
    <property type="entry name" value="Porins"/>
    <property type="match status" value="1"/>
</dbReference>
<evidence type="ECO:0000313" key="3">
    <source>
        <dbReference type="Proteomes" id="UP000002432"/>
    </source>
</evidence>
<evidence type="ECO:0000313" key="2">
    <source>
        <dbReference type="EMBL" id="ABF42313.1"/>
    </source>
</evidence>
<feature type="compositionally biased region" description="Polar residues" evidence="1">
    <location>
        <begin position="570"/>
        <end position="582"/>
    </location>
</feature>
<protein>
    <recommendedName>
        <fullName evidence="4">Capsule assembly protein Wzi</fullName>
    </recommendedName>
</protein>
<dbReference type="Pfam" id="PF14052">
    <property type="entry name" value="Caps_assemb_Wzi"/>
    <property type="match status" value="1"/>
</dbReference>
<dbReference type="AlphaFoldDB" id="Q1ILD7"/>
<dbReference type="InterPro" id="IPR026950">
    <property type="entry name" value="Caps_assemb_Wzi"/>
</dbReference>
<evidence type="ECO:0000256" key="1">
    <source>
        <dbReference type="SAM" id="MobiDB-lite"/>
    </source>
</evidence>
<name>Q1ILD7_KORVE</name>
<reference evidence="2 3" key="1">
    <citation type="journal article" date="2009" name="Appl. Environ. Microbiol.">
        <title>Three genomes from the phylum Acidobacteria provide insight into the lifestyles of these microorganisms in soils.</title>
        <authorList>
            <person name="Ward N.L."/>
            <person name="Challacombe J.F."/>
            <person name="Janssen P.H."/>
            <person name="Henrissat B."/>
            <person name="Coutinho P.M."/>
            <person name="Wu M."/>
            <person name="Xie G."/>
            <person name="Haft D.H."/>
            <person name="Sait M."/>
            <person name="Badger J."/>
            <person name="Barabote R.D."/>
            <person name="Bradley B."/>
            <person name="Brettin T.S."/>
            <person name="Brinkac L.M."/>
            <person name="Bruce D."/>
            <person name="Creasy T."/>
            <person name="Daugherty S.C."/>
            <person name="Davidsen T.M."/>
            <person name="DeBoy R.T."/>
            <person name="Detter J.C."/>
            <person name="Dodson R.J."/>
            <person name="Durkin A.S."/>
            <person name="Ganapathy A."/>
            <person name="Gwinn-Giglio M."/>
            <person name="Han C.S."/>
            <person name="Khouri H."/>
            <person name="Kiss H."/>
            <person name="Kothari S.P."/>
            <person name="Madupu R."/>
            <person name="Nelson K.E."/>
            <person name="Nelson W.C."/>
            <person name="Paulsen I."/>
            <person name="Penn K."/>
            <person name="Ren Q."/>
            <person name="Rosovitz M.J."/>
            <person name="Selengut J.D."/>
            <person name="Shrivastava S."/>
            <person name="Sullivan S.A."/>
            <person name="Tapia R."/>
            <person name="Thompson L.S."/>
            <person name="Watkins K.L."/>
            <person name="Yang Q."/>
            <person name="Yu C."/>
            <person name="Zafar N."/>
            <person name="Zhou L."/>
            <person name="Kuske C.R."/>
        </authorList>
    </citation>
    <scope>NUCLEOTIDE SEQUENCE [LARGE SCALE GENOMIC DNA]</scope>
    <source>
        <strain evidence="2 3">Ellin345</strain>
    </source>
</reference>
<dbReference type="EMBL" id="CP000360">
    <property type="protein sequence ID" value="ABF42313.1"/>
    <property type="molecule type" value="Genomic_DNA"/>
</dbReference>
<organism evidence="2 3">
    <name type="scientific">Koribacter versatilis (strain Ellin345)</name>
    <dbReference type="NCBI Taxonomy" id="204669"/>
    <lineage>
        <taxon>Bacteria</taxon>
        <taxon>Pseudomonadati</taxon>
        <taxon>Acidobacteriota</taxon>
        <taxon>Terriglobia</taxon>
        <taxon>Terriglobales</taxon>
        <taxon>Candidatus Korobacteraceae</taxon>
        <taxon>Candidatus Korobacter</taxon>
    </lineage>
</organism>
<feature type="region of interest" description="Disordered" evidence="1">
    <location>
        <begin position="562"/>
        <end position="582"/>
    </location>
</feature>
<dbReference type="STRING" id="204669.Acid345_3312"/>
<dbReference type="HOGENOM" id="CLU_419066_0_0_0"/>
<accession>Q1ILD7</accession>
<evidence type="ECO:0008006" key="4">
    <source>
        <dbReference type="Google" id="ProtNLM"/>
    </source>
</evidence>
<dbReference type="Proteomes" id="UP000002432">
    <property type="component" value="Chromosome"/>
</dbReference>
<gene>
    <name evidence="2" type="ordered locus">Acid345_3312</name>
</gene>
<dbReference type="InterPro" id="IPR038636">
    <property type="entry name" value="Wzi_sf"/>
</dbReference>
<keyword evidence="3" id="KW-1185">Reference proteome</keyword>
<dbReference type="EnsemblBacteria" id="ABF42313">
    <property type="protein sequence ID" value="ABF42313"/>
    <property type="gene ID" value="Acid345_3312"/>
</dbReference>
<dbReference type="eggNOG" id="COG3170">
    <property type="taxonomic scope" value="Bacteria"/>
</dbReference>